<evidence type="ECO:0000313" key="1">
    <source>
        <dbReference type="EMBL" id="CDW39149.1"/>
    </source>
</evidence>
<sequence length="41" mass="4626">MFVRASSNFPLTSKKSLLEVRASLHSFYSFAVSIRYVLCLG</sequence>
<proteinExistence type="predicted"/>
<name>A0A0K2ULK8_LEPSM</name>
<protein>
    <submittedName>
        <fullName evidence="1">Uncharacterized protein</fullName>
    </submittedName>
</protein>
<accession>A0A0K2ULK8</accession>
<dbReference type="EMBL" id="HACA01021788">
    <property type="protein sequence ID" value="CDW39149.1"/>
    <property type="molecule type" value="Transcribed_RNA"/>
</dbReference>
<reference evidence="1" key="1">
    <citation type="submission" date="2014-05" db="EMBL/GenBank/DDBJ databases">
        <authorList>
            <person name="Chronopoulou M."/>
        </authorList>
    </citation>
    <scope>NUCLEOTIDE SEQUENCE</scope>
    <source>
        <tissue evidence="1">Whole organism</tissue>
    </source>
</reference>
<dbReference type="AlphaFoldDB" id="A0A0K2ULK8"/>
<organism evidence="1">
    <name type="scientific">Lepeophtheirus salmonis</name>
    <name type="common">Salmon louse</name>
    <name type="synonym">Caligus salmonis</name>
    <dbReference type="NCBI Taxonomy" id="72036"/>
    <lineage>
        <taxon>Eukaryota</taxon>
        <taxon>Metazoa</taxon>
        <taxon>Ecdysozoa</taxon>
        <taxon>Arthropoda</taxon>
        <taxon>Crustacea</taxon>
        <taxon>Multicrustacea</taxon>
        <taxon>Hexanauplia</taxon>
        <taxon>Copepoda</taxon>
        <taxon>Siphonostomatoida</taxon>
        <taxon>Caligidae</taxon>
        <taxon>Lepeophtheirus</taxon>
    </lineage>
</organism>